<dbReference type="EMBL" id="BEGY01000050">
    <property type="protein sequence ID" value="GAX80292.1"/>
    <property type="molecule type" value="Genomic_DNA"/>
</dbReference>
<dbReference type="PANTHER" id="PTHR11567">
    <property type="entry name" value="ACID PHOSPHATASE-RELATED"/>
    <property type="match status" value="1"/>
</dbReference>
<sequence>MSVEYFEGQSLPVLSALKLRAASAHPRNLTSCSLEREKLPSFWRVLLSCKRLEIVETSRLLMSDEEVFKQTTAASAAGASSAQSARLKLVISIFRDAGRTPLTERYIEPAASHWPFCHTINWPVTLKVQTMQSRKTEKQVNALSQKPLTKKKNTHKELMGGCRLGAITDVGHGQARAYGRLLRNRYFNKERPKTFLLKDILPASLPSHLLLQSVLSYSTNHNRSLSTLQSVLHGLLFGGDASSSSGISITSESSSSSPVVETLLHVRTEDNEILYGNVPGLPGCKALGLLMTKAENDLKGSGTGQDDMEGSRDAAVGLRMFLRLPSRDASGWISWKRLLDAIMCLELHNKTLYQGLSNHLYKTIDREATTRVSAVLGPKCSPISSQCQSILRLSTGLLLAELSSVLHQSAGCNAVTGSQADDEFIIAGRSAEVMVVGSSNSSTTAADGRNRLSDTATITGPAVACSAAAAVQAASPRLLLFSAHDSTLLALLAVLGHSQSSWPPFMSDILIELWEYDGPTHDGKPTSSDNAAQPSATGSGSYLQMRHFVRVLYNMEELNVAVQADRPVTSQAATKRKVLKDEEKRQSLMSLEEFTSKVLSHFVVSNVTAYQVACNELTQQQGGGLAGAAAGGEGEIITVGKVIGTYL</sequence>
<evidence type="ECO:0000256" key="1">
    <source>
        <dbReference type="ARBA" id="ARBA00005375"/>
    </source>
</evidence>
<protein>
    <submittedName>
        <fullName evidence="2">Uncharacterized protein</fullName>
    </submittedName>
</protein>
<comment type="caution">
    <text evidence="2">The sequence shown here is derived from an EMBL/GenBank/DDBJ whole genome shotgun (WGS) entry which is preliminary data.</text>
</comment>
<name>A0A250XBP2_9CHLO</name>
<dbReference type="GO" id="GO:0016791">
    <property type="term" value="F:phosphatase activity"/>
    <property type="evidence" value="ECO:0007669"/>
    <property type="project" value="TreeGrafter"/>
</dbReference>
<accession>A0A250XBP2</accession>
<dbReference type="PANTHER" id="PTHR11567:SF207">
    <property type="entry name" value="LYSOPHOSPHATIDIC ACID PHOSPHATASE TYPE 6"/>
    <property type="match status" value="1"/>
</dbReference>
<dbReference type="Proteomes" id="UP000232323">
    <property type="component" value="Unassembled WGS sequence"/>
</dbReference>
<dbReference type="OrthoDB" id="10257284at2759"/>
<dbReference type="SUPFAM" id="SSF53254">
    <property type="entry name" value="Phosphoglycerate mutase-like"/>
    <property type="match status" value="1"/>
</dbReference>
<dbReference type="InterPro" id="IPR050645">
    <property type="entry name" value="Histidine_acid_phosphatase"/>
</dbReference>
<dbReference type="InterPro" id="IPR000560">
    <property type="entry name" value="His_Pase_clade-2"/>
</dbReference>
<organism evidence="2 3">
    <name type="scientific">Chlamydomonas eustigma</name>
    <dbReference type="NCBI Taxonomy" id="1157962"/>
    <lineage>
        <taxon>Eukaryota</taxon>
        <taxon>Viridiplantae</taxon>
        <taxon>Chlorophyta</taxon>
        <taxon>core chlorophytes</taxon>
        <taxon>Chlorophyceae</taxon>
        <taxon>CS clade</taxon>
        <taxon>Chlamydomonadales</taxon>
        <taxon>Chlamydomonadaceae</taxon>
        <taxon>Chlamydomonas</taxon>
    </lineage>
</organism>
<evidence type="ECO:0000313" key="3">
    <source>
        <dbReference type="Proteomes" id="UP000232323"/>
    </source>
</evidence>
<evidence type="ECO:0000313" key="2">
    <source>
        <dbReference type="EMBL" id="GAX80292.1"/>
    </source>
</evidence>
<reference evidence="2 3" key="1">
    <citation type="submission" date="2017-08" db="EMBL/GenBank/DDBJ databases">
        <title>Acidophilic green algal genome provides insights into adaptation to an acidic environment.</title>
        <authorList>
            <person name="Hirooka S."/>
            <person name="Hirose Y."/>
            <person name="Kanesaki Y."/>
            <person name="Higuchi S."/>
            <person name="Fujiwara T."/>
            <person name="Onuma R."/>
            <person name="Era A."/>
            <person name="Ohbayashi R."/>
            <person name="Uzuka A."/>
            <person name="Nozaki H."/>
            <person name="Yoshikawa H."/>
            <person name="Miyagishima S.Y."/>
        </authorList>
    </citation>
    <scope>NUCLEOTIDE SEQUENCE [LARGE SCALE GENOMIC DNA]</scope>
    <source>
        <strain evidence="2 3">NIES-2499</strain>
    </source>
</reference>
<keyword evidence="3" id="KW-1185">Reference proteome</keyword>
<dbReference type="Gene3D" id="3.40.50.1240">
    <property type="entry name" value="Phosphoglycerate mutase-like"/>
    <property type="match status" value="1"/>
</dbReference>
<dbReference type="AlphaFoldDB" id="A0A250XBP2"/>
<dbReference type="InterPro" id="IPR029033">
    <property type="entry name" value="His_PPase_superfam"/>
</dbReference>
<dbReference type="Pfam" id="PF00328">
    <property type="entry name" value="His_Phos_2"/>
    <property type="match status" value="2"/>
</dbReference>
<comment type="similarity">
    <text evidence="1">Belongs to the histidine acid phosphatase family.</text>
</comment>
<gene>
    <name evidence="2" type="ORF">CEUSTIGMA_g7730.t1</name>
</gene>
<dbReference type="STRING" id="1157962.A0A250XBP2"/>
<proteinExistence type="inferred from homology"/>